<feature type="domain" description="Ig-like" evidence="3">
    <location>
        <begin position="1"/>
        <end position="83"/>
    </location>
</feature>
<feature type="compositionally biased region" description="Basic and acidic residues" evidence="2">
    <location>
        <begin position="874"/>
        <end position="884"/>
    </location>
</feature>
<dbReference type="InterPro" id="IPR013098">
    <property type="entry name" value="Ig_I-set"/>
</dbReference>
<dbReference type="GO" id="GO:0007156">
    <property type="term" value="P:homophilic cell adhesion via plasma membrane adhesion molecules"/>
    <property type="evidence" value="ECO:0007669"/>
    <property type="project" value="TreeGrafter"/>
</dbReference>
<feature type="compositionally biased region" description="Basic and acidic residues" evidence="2">
    <location>
        <begin position="419"/>
        <end position="431"/>
    </location>
</feature>
<accession>A0A915LF16</accession>
<dbReference type="InterPro" id="IPR036179">
    <property type="entry name" value="Ig-like_dom_sf"/>
</dbReference>
<dbReference type="GO" id="GO:0005886">
    <property type="term" value="C:plasma membrane"/>
    <property type="evidence" value="ECO:0007669"/>
    <property type="project" value="TreeGrafter"/>
</dbReference>
<feature type="region of interest" description="Disordered" evidence="2">
    <location>
        <begin position="1010"/>
        <end position="1038"/>
    </location>
</feature>
<protein>
    <submittedName>
        <fullName evidence="5">Ig-like domain-containing protein</fullName>
    </submittedName>
</protein>
<dbReference type="GO" id="GO:0008046">
    <property type="term" value="F:axon guidance receptor activity"/>
    <property type="evidence" value="ECO:0007669"/>
    <property type="project" value="TreeGrafter"/>
</dbReference>
<organism evidence="4 5">
    <name type="scientific">Meloidogyne javanica</name>
    <name type="common">Root-knot nematode worm</name>
    <dbReference type="NCBI Taxonomy" id="6303"/>
    <lineage>
        <taxon>Eukaryota</taxon>
        <taxon>Metazoa</taxon>
        <taxon>Ecdysozoa</taxon>
        <taxon>Nematoda</taxon>
        <taxon>Chromadorea</taxon>
        <taxon>Rhabditida</taxon>
        <taxon>Tylenchina</taxon>
        <taxon>Tylenchomorpha</taxon>
        <taxon>Tylenchoidea</taxon>
        <taxon>Meloidogynidae</taxon>
        <taxon>Meloidogyninae</taxon>
        <taxon>Meloidogyne</taxon>
        <taxon>Meloidogyne incognita group</taxon>
    </lineage>
</organism>
<dbReference type="InterPro" id="IPR050958">
    <property type="entry name" value="Cell_Adh-Cytoskel_Orgn"/>
</dbReference>
<dbReference type="WBParaSite" id="scaffold11310_cov227.g15458">
    <property type="protein sequence ID" value="scaffold11310_cov227.g15458"/>
    <property type="gene ID" value="scaffold11310_cov227.g15458"/>
</dbReference>
<dbReference type="Pfam" id="PF07679">
    <property type="entry name" value="I-set"/>
    <property type="match status" value="1"/>
</dbReference>
<evidence type="ECO:0000259" key="3">
    <source>
        <dbReference type="PROSITE" id="PS50835"/>
    </source>
</evidence>
<dbReference type="GO" id="GO:0050808">
    <property type="term" value="P:synapse organization"/>
    <property type="evidence" value="ECO:0007669"/>
    <property type="project" value="TreeGrafter"/>
</dbReference>
<keyword evidence="4" id="KW-1185">Reference proteome</keyword>
<feature type="region of interest" description="Disordered" evidence="2">
    <location>
        <begin position="847"/>
        <end position="866"/>
    </location>
</feature>
<feature type="region of interest" description="Disordered" evidence="2">
    <location>
        <begin position="874"/>
        <end position="896"/>
    </location>
</feature>
<feature type="compositionally biased region" description="Basic and acidic residues" evidence="2">
    <location>
        <begin position="539"/>
        <end position="561"/>
    </location>
</feature>
<sequence length="1306" mass="147618">MSVHSTNPTFISSFTWYLDGHLIAEIISANTSEDIFPIDSANATFFLPKSGQCVAHFKDAKPGRYTCVAKNEAGIAKSTGFIERISGIFLEFESSLIVRPKMATPEKESVNADRTPIIPNFVVFPPPTIYLSKQMQKTLELHVACQAYPPAQINWFINGKGLAEELEKNEYRVLTEHNESRLLVESGGEGGLPKEGIYVAEASNAYGTGRCETLATISDDVLSTIAENFVDDSETVTKIIQKRVERQELFEQDSEEEDEFLNEKDGNGDNKFFVSTQTIEEAPMREVEQIHILQQKRPEIVQAPESRIFVPGGLPLVLELKADSESDCTIRWYLKNFELHPNGNTVIVENLERNHEKVTILNPTEGIYKAVIQNDHGMATYECRVLVEVPPQSDQDLPEFMQRSRALLLKSPTPPPIFKPEKQRPTKEESDAVKRIDIAPKIISEFEEVYRIGENMPFELDVKAEARPEAQFQWKHNNFEIKSNDQVQIKHVGENNEKISFAKAVDGIVEVHAVNKLGKDIKRTKVIVDYTFDPSNENNDNKKLTEEMEEKGKEEIEEKPKKLEKKKKQVKEVKENGDLEGVETSEKKSEKISDKAKENNEAKQSLDNDLIKTYSLLIKVAESVADNLVANIFINALEEATQKLVDSEKNKKKVDKKKIASKEKTETKKENEGDILIEIDLINNKMSDNLNILANIQMFEVESVNKKVLSLLASKIKEKEKVASKSEKEVEISKETSEAKKIEEPIEGKIQEKIGIVGEDISEEERNKSLSQRRPSQQQLDNVNLQDMELLELEAVSSEKDEFLVNGTGIIKDIHENQNITADTAELEAKRQLEIAQKVKQHRDEIVAKQQQQQQSSRSPSRRRAEIQIVVVEQERTPDRKPEQHPPAQPIPYGGKPKINKITSGVFLNLPPHVVAFNVYLLETNSLNVERNIKMGSKMLQKSEENKLLQQKELLQKSEKQPETQQNEQSLIESEGYFTSSGENKTKGIEEEKNLDSQLLVRLKPEVPLEKSEAEPLSEISERTEDISDEMRDSGKGDKIRRKASLIMDWRLESTEKKQLSTTESYQKPEFLEELPSGPIELLEGVERQVFPKCTFKGIPTPTVTWWIGNEPVLGNKFVDCIVEDDTSYLVAQKVPIEWDGKEIHCELLSSAGMSTSRSGTIRVLGNNEINVDIALEAVEEPQSEGVAEHALKTFYSARYGRKKQQKPTSKLSLGERKMSRESLSTEGQNITLSAKCVGANRLIWKKDSSIIVGNEDKYIIDTVMSSGTTRLTILNINLRDEAGYTCEGINEYGRASTECRMTTES</sequence>
<name>A0A915LF16_MELJA</name>
<dbReference type="SUPFAM" id="SSF48726">
    <property type="entry name" value="Immunoglobulin"/>
    <property type="match status" value="4"/>
</dbReference>
<feature type="region of interest" description="Disordered" evidence="2">
    <location>
        <begin position="411"/>
        <end position="431"/>
    </location>
</feature>
<dbReference type="GO" id="GO:0043025">
    <property type="term" value="C:neuronal cell body"/>
    <property type="evidence" value="ECO:0007669"/>
    <property type="project" value="TreeGrafter"/>
</dbReference>
<feature type="domain" description="Ig-like" evidence="3">
    <location>
        <begin position="119"/>
        <end position="218"/>
    </location>
</feature>
<feature type="region of interest" description="Disordered" evidence="2">
    <location>
        <begin position="956"/>
        <end position="992"/>
    </location>
</feature>
<dbReference type="Gene3D" id="2.60.40.10">
    <property type="entry name" value="Immunoglobulins"/>
    <property type="match status" value="4"/>
</dbReference>
<proteinExistence type="predicted"/>
<keyword evidence="1" id="KW-0393">Immunoglobulin domain</keyword>
<evidence type="ECO:0000256" key="2">
    <source>
        <dbReference type="SAM" id="MobiDB-lite"/>
    </source>
</evidence>
<dbReference type="PANTHER" id="PTHR45080">
    <property type="entry name" value="CONTACTIN 5"/>
    <property type="match status" value="1"/>
</dbReference>
<dbReference type="InterPro" id="IPR013783">
    <property type="entry name" value="Ig-like_fold"/>
</dbReference>
<evidence type="ECO:0000313" key="5">
    <source>
        <dbReference type="WBParaSite" id="scaffold11310_cov227.g15458"/>
    </source>
</evidence>
<reference evidence="5" key="1">
    <citation type="submission" date="2022-11" db="UniProtKB">
        <authorList>
            <consortium name="WormBaseParasite"/>
        </authorList>
    </citation>
    <scope>IDENTIFICATION</scope>
</reference>
<evidence type="ECO:0000256" key="1">
    <source>
        <dbReference type="ARBA" id="ARBA00023319"/>
    </source>
</evidence>
<feature type="region of interest" description="Disordered" evidence="2">
    <location>
        <begin position="532"/>
        <end position="603"/>
    </location>
</feature>
<feature type="compositionally biased region" description="Low complexity" evidence="2">
    <location>
        <begin position="850"/>
        <end position="859"/>
    </location>
</feature>
<feature type="compositionally biased region" description="Polar residues" evidence="2">
    <location>
        <begin position="964"/>
        <end position="983"/>
    </location>
</feature>
<feature type="region of interest" description="Disordered" evidence="2">
    <location>
        <begin position="1204"/>
        <end position="1225"/>
    </location>
</feature>
<evidence type="ECO:0000313" key="4">
    <source>
        <dbReference type="Proteomes" id="UP000887561"/>
    </source>
</evidence>
<dbReference type="CDD" id="cd00096">
    <property type="entry name" value="Ig"/>
    <property type="match status" value="1"/>
</dbReference>
<dbReference type="PANTHER" id="PTHR45080:SF33">
    <property type="entry name" value="IG-LIKE DOMAIN-CONTAINING PROTEIN"/>
    <property type="match status" value="1"/>
</dbReference>
<dbReference type="PROSITE" id="PS50835">
    <property type="entry name" value="IG_LIKE"/>
    <property type="match status" value="3"/>
</dbReference>
<dbReference type="InterPro" id="IPR007110">
    <property type="entry name" value="Ig-like_dom"/>
</dbReference>
<feature type="domain" description="Ig-like" evidence="3">
    <location>
        <begin position="1208"/>
        <end position="1303"/>
    </location>
</feature>
<dbReference type="GO" id="GO:0030424">
    <property type="term" value="C:axon"/>
    <property type="evidence" value="ECO:0007669"/>
    <property type="project" value="TreeGrafter"/>
</dbReference>
<dbReference type="Proteomes" id="UP000887561">
    <property type="component" value="Unplaced"/>
</dbReference>
<feature type="compositionally biased region" description="Basic and acidic residues" evidence="2">
    <location>
        <begin position="584"/>
        <end position="603"/>
    </location>
</feature>